<dbReference type="EMBL" id="JAZHGA010000013">
    <property type="protein sequence ID" value="MEM5341946.1"/>
    <property type="molecule type" value="Genomic_DNA"/>
</dbReference>
<name>A0ABU9R4H6_9BURK</name>
<organism evidence="1 2">
    <name type="scientific">Paraburkholderia azotifigens</name>
    <dbReference type="NCBI Taxonomy" id="2057004"/>
    <lineage>
        <taxon>Bacteria</taxon>
        <taxon>Pseudomonadati</taxon>
        <taxon>Pseudomonadota</taxon>
        <taxon>Betaproteobacteria</taxon>
        <taxon>Burkholderiales</taxon>
        <taxon>Burkholderiaceae</taxon>
        <taxon>Paraburkholderia</taxon>
    </lineage>
</organism>
<reference evidence="1 2" key="1">
    <citation type="submission" date="2024-01" db="EMBL/GenBank/DDBJ databases">
        <title>The diversity of rhizobia nodulating Mimosa spp. in eleven states of Brazil covering several biomes is determined by host plant, location, and edaphic factors.</title>
        <authorList>
            <person name="Rouws L."/>
            <person name="Barauna A."/>
            <person name="Beukes C."/>
            <person name="De Faria S.M."/>
            <person name="Gross E."/>
            <person name="Dos Reis Junior F.B."/>
            <person name="Simon M."/>
            <person name="Maluk M."/>
            <person name="Odee D.W."/>
            <person name="Kenicer G."/>
            <person name="Young J.P.W."/>
            <person name="Reis V.M."/>
            <person name="Zilli J."/>
            <person name="James E.K."/>
        </authorList>
    </citation>
    <scope>NUCLEOTIDE SEQUENCE [LARGE SCALE GENOMIC DNA]</scope>
    <source>
        <strain evidence="1 2">JPY530</strain>
    </source>
</reference>
<dbReference type="Proteomes" id="UP001481677">
    <property type="component" value="Unassembled WGS sequence"/>
</dbReference>
<evidence type="ECO:0000313" key="1">
    <source>
        <dbReference type="EMBL" id="MEM5341946.1"/>
    </source>
</evidence>
<protein>
    <submittedName>
        <fullName evidence="1">Uncharacterized protein</fullName>
    </submittedName>
</protein>
<comment type="caution">
    <text evidence="1">The sequence shown here is derived from an EMBL/GenBank/DDBJ whole genome shotgun (WGS) entry which is preliminary data.</text>
</comment>
<gene>
    <name evidence="1" type="ORF">V4C56_20265</name>
</gene>
<sequence length="57" mass="6535">MRSKGARGYYFFDADHVNIIAPLELKAERLSFLYVRSRCADYLVSAARASQIIPRAR</sequence>
<keyword evidence="2" id="KW-1185">Reference proteome</keyword>
<proteinExistence type="predicted"/>
<evidence type="ECO:0000313" key="2">
    <source>
        <dbReference type="Proteomes" id="UP001481677"/>
    </source>
</evidence>
<accession>A0ABU9R4H6</accession>
<dbReference type="RefSeq" id="WP_158646994.1">
    <property type="nucleotide sequence ID" value="NZ_JAZHFZ010000011.1"/>
</dbReference>